<sequence>MFDDSFDFWFDRGPADDSSDVAPVSWSDDGKPSFDPASEGDETGEPMLETDGDSDGAGMGASDMFSAGSSGFGGSFSPGEHRGFGGSRSGRNEIDFGDGFGSAKGGNGKGGGNTDGETDDGTGGSNGGGNGGGKGGGKNDGGTDGGTDGSTDGGTGGTLLNSYTSGSADGSGFNIEISFGGTWTVALQQSFLDAADLLSTIILGDITDVYYNGAVIDDIRIDATLTDIDGTGGILGQAGPTTYRTADFLPAAGIMEFDIADAEDFDAMAMFNDIVFHEMVHVLGFGTMWDYMGLVTSNAYGTMEFNGANADLAFAFEFGADTVSVETDGGAGTAGGHWNEGPLPGLADTDGFDFGNEIMTGFINTSGNYLSNTTIAALEDMGYDTVFDPGNPLAATSGLDLSIFSDHLIA</sequence>
<feature type="compositionally biased region" description="Low complexity" evidence="7">
    <location>
        <begin position="60"/>
        <end position="69"/>
    </location>
</feature>
<keyword evidence="2" id="KW-0645">Protease</keyword>
<protein>
    <recommendedName>
        <fullName evidence="10">Leishmanolysin</fullName>
    </recommendedName>
</protein>
<comment type="caution">
    <text evidence="8">The sequence shown here is derived from an EMBL/GenBank/DDBJ whole genome shotgun (WGS) entry which is preliminary data.</text>
</comment>
<dbReference type="InterPro" id="IPR001577">
    <property type="entry name" value="Peptidase_M8"/>
</dbReference>
<feature type="compositionally biased region" description="Acidic residues" evidence="7">
    <location>
        <begin position="38"/>
        <end position="54"/>
    </location>
</feature>
<evidence type="ECO:0000313" key="8">
    <source>
        <dbReference type="EMBL" id="MCX2722081.1"/>
    </source>
</evidence>
<keyword evidence="3" id="KW-0479">Metal-binding</keyword>
<organism evidence="8 9">
    <name type="scientific">Roseibium salinum</name>
    <dbReference type="NCBI Taxonomy" id="1604349"/>
    <lineage>
        <taxon>Bacteria</taxon>
        <taxon>Pseudomonadati</taxon>
        <taxon>Pseudomonadota</taxon>
        <taxon>Alphaproteobacteria</taxon>
        <taxon>Hyphomicrobiales</taxon>
        <taxon>Stappiaceae</taxon>
        <taxon>Roseibium</taxon>
    </lineage>
</organism>
<gene>
    <name evidence="8" type="ORF">ON753_06630</name>
</gene>
<comment type="cofactor">
    <cofactor evidence="1">
        <name>Zn(2+)</name>
        <dbReference type="ChEBI" id="CHEBI:29105"/>
    </cofactor>
</comment>
<evidence type="ECO:0000256" key="1">
    <source>
        <dbReference type="ARBA" id="ARBA00001947"/>
    </source>
</evidence>
<evidence type="ECO:0000313" key="9">
    <source>
        <dbReference type="Proteomes" id="UP001300261"/>
    </source>
</evidence>
<evidence type="ECO:0000256" key="3">
    <source>
        <dbReference type="ARBA" id="ARBA00022723"/>
    </source>
</evidence>
<keyword evidence="6" id="KW-0482">Metalloprotease</keyword>
<evidence type="ECO:0000256" key="5">
    <source>
        <dbReference type="ARBA" id="ARBA00022833"/>
    </source>
</evidence>
<feature type="compositionally biased region" description="Gly residues" evidence="7">
    <location>
        <begin position="98"/>
        <end position="114"/>
    </location>
</feature>
<dbReference type="RefSeq" id="WP_265961784.1">
    <property type="nucleotide sequence ID" value="NZ_JAPEVI010000003.1"/>
</dbReference>
<dbReference type="EMBL" id="JAPEVI010000003">
    <property type="protein sequence ID" value="MCX2722081.1"/>
    <property type="molecule type" value="Genomic_DNA"/>
</dbReference>
<accession>A0ABT3QZ22</accession>
<dbReference type="Pfam" id="PF01457">
    <property type="entry name" value="Peptidase_M8"/>
    <property type="match status" value="1"/>
</dbReference>
<dbReference type="Proteomes" id="UP001300261">
    <property type="component" value="Unassembled WGS sequence"/>
</dbReference>
<keyword evidence="9" id="KW-1185">Reference proteome</keyword>
<evidence type="ECO:0000256" key="6">
    <source>
        <dbReference type="ARBA" id="ARBA00023049"/>
    </source>
</evidence>
<proteinExistence type="predicted"/>
<feature type="region of interest" description="Disordered" evidence="7">
    <location>
        <begin position="12"/>
        <end position="158"/>
    </location>
</feature>
<keyword evidence="4" id="KW-0378">Hydrolase</keyword>
<keyword evidence="5" id="KW-0862">Zinc</keyword>
<evidence type="ECO:0008006" key="10">
    <source>
        <dbReference type="Google" id="ProtNLM"/>
    </source>
</evidence>
<evidence type="ECO:0000256" key="4">
    <source>
        <dbReference type="ARBA" id="ARBA00022801"/>
    </source>
</evidence>
<dbReference type="SUPFAM" id="SSF55486">
    <property type="entry name" value="Metalloproteases ('zincins'), catalytic domain"/>
    <property type="match status" value="1"/>
</dbReference>
<reference evidence="8 9" key="1">
    <citation type="journal article" date="2016" name="Int. J. Syst. Evol. Microbiol.">
        <title>Labrenzia salina sp. nov., isolated from the rhizosphere of the halophyte Arthrocnemum macrostachyum.</title>
        <authorList>
            <person name="Camacho M."/>
            <person name="Redondo-Gomez S."/>
            <person name="Rodriguez-Llorente I."/>
            <person name="Rohde M."/>
            <person name="Sproer C."/>
            <person name="Schumann P."/>
            <person name="Klenk H.P."/>
            <person name="Montero-Calasanz M.D.C."/>
        </authorList>
    </citation>
    <scope>NUCLEOTIDE SEQUENCE [LARGE SCALE GENOMIC DNA]</scope>
    <source>
        <strain evidence="8 9">DSM 29163</strain>
    </source>
</reference>
<evidence type="ECO:0000256" key="2">
    <source>
        <dbReference type="ARBA" id="ARBA00022670"/>
    </source>
</evidence>
<name>A0ABT3QZ22_9HYPH</name>
<evidence type="ECO:0000256" key="7">
    <source>
        <dbReference type="SAM" id="MobiDB-lite"/>
    </source>
</evidence>
<feature type="compositionally biased region" description="Gly residues" evidence="7">
    <location>
        <begin position="121"/>
        <end position="157"/>
    </location>
</feature>
<dbReference type="Gene3D" id="3.90.132.10">
    <property type="entry name" value="Leishmanolysin , domain 2"/>
    <property type="match status" value="1"/>
</dbReference>